<accession>A0A0A9C2J1</accession>
<reference evidence="1" key="2">
    <citation type="journal article" date="2015" name="Data Brief">
        <title>Shoot transcriptome of the giant reed, Arundo donax.</title>
        <authorList>
            <person name="Barrero R.A."/>
            <person name="Guerrero F.D."/>
            <person name="Moolhuijzen P."/>
            <person name="Goolsby J.A."/>
            <person name="Tidwell J."/>
            <person name="Bellgard S.E."/>
            <person name="Bellgard M.I."/>
        </authorList>
    </citation>
    <scope>NUCLEOTIDE SEQUENCE</scope>
    <source>
        <tissue evidence="1">Shoot tissue taken approximately 20 cm above the soil surface</tissue>
    </source>
</reference>
<dbReference type="AlphaFoldDB" id="A0A0A9C2J1"/>
<dbReference type="EMBL" id="GBRH01232133">
    <property type="protein sequence ID" value="JAD65762.1"/>
    <property type="molecule type" value="Transcribed_RNA"/>
</dbReference>
<sequence>MKTNRCFDHLPNSINPKH</sequence>
<name>A0A0A9C2J1_ARUDO</name>
<protein>
    <submittedName>
        <fullName evidence="1">Uncharacterized protein</fullName>
    </submittedName>
</protein>
<reference evidence="1" key="1">
    <citation type="submission" date="2014-09" db="EMBL/GenBank/DDBJ databases">
        <authorList>
            <person name="Magalhaes I.L.F."/>
            <person name="Oliveira U."/>
            <person name="Santos F.R."/>
            <person name="Vidigal T.H.D.A."/>
            <person name="Brescovit A.D."/>
            <person name="Santos A.J."/>
        </authorList>
    </citation>
    <scope>NUCLEOTIDE SEQUENCE</scope>
    <source>
        <tissue evidence="1">Shoot tissue taken approximately 20 cm above the soil surface</tissue>
    </source>
</reference>
<organism evidence="1">
    <name type="scientific">Arundo donax</name>
    <name type="common">Giant reed</name>
    <name type="synonym">Donax arundinaceus</name>
    <dbReference type="NCBI Taxonomy" id="35708"/>
    <lineage>
        <taxon>Eukaryota</taxon>
        <taxon>Viridiplantae</taxon>
        <taxon>Streptophyta</taxon>
        <taxon>Embryophyta</taxon>
        <taxon>Tracheophyta</taxon>
        <taxon>Spermatophyta</taxon>
        <taxon>Magnoliopsida</taxon>
        <taxon>Liliopsida</taxon>
        <taxon>Poales</taxon>
        <taxon>Poaceae</taxon>
        <taxon>PACMAD clade</taxon>
        <taxon>Arundinoideae</taxon>
        <taxon>Arundineae</taxon>
        <taxon>Arundo</taxon>
    </lineage>
</organism>
<evidence type="ECO:0000313" key="1">
    <source>
        <dbReference type="EMBL" id="JAD65762.1"/>
    </source>
</evidence>
<proteinExistence type="predicted"/>